<reference evidence="1" key="1">
    <citation type="journal article" date="2021" name="Front. Plant Sci.">
        <title>Chromosome-Scale Genome Assembly for Chinese Sour Jujube and Insights Into Its Genome Evolution and Domestication Signature.</title>
        <authorList>
            <person name="Shen L.-Y."/>
            <person name="Luo H."/>
            <person name="Wang X.-L."/>
            <person name="Wang X.-M."/>
            <person name="Qiu X.-J."/>
            <person name="Liu H."/>
            <person name="Zhou S.-S."/>
            <person name="Jia K.-H."/>
            <person name="Nie S."/>
            <person name="Bao Y.-T."/>
            <person name="Zhang R.-G."/>
            <person name="Yun Q.-Z."/>
            <person name="Chai Y.-H."/>
            <person name="Lu J.-Y."/>
            <person name="Li Y."/>
            <person name="Zhao S.-W."/>
            <person name="Mao J.-F."/>
            <person name="Jia S.-G."/>
            <person name="Mao Y.-M."/>
        </authorList>
    </citation>
    <scope>NUCLEOTIDE SEQUENCE</scope>
    <source>
        <strain evidence="1">AT0</strain>
        <tissue evidence="1">Leaf</tissue>
    </source>
</reference>
<dbReference type="Proteomes" id="UP000813462">
    <property type="component" value="Unassembled WGS sequence"/>
</dbReference>
<organism evidence="1 2">
    <name type="scientific">Ziziphus jujuba var. spinosa</name>
    <dbReference type="NCBI Taxonomy" id="714518"/>
    <lineage>
        <taxon>Eukaryota</taxon>
        <taxon>Viridiplantae</taxon>
        <taxon>Streptophyta</taxon>
        <taxon>Embryophyta</taxon>
        <taxon>Tracheophyta</taxon>
        <taxon>Spermatophyta</taxon>
        <taxon>Magnoliopsida</taxon>
        <taxon>eudicotyledons</taxon>
        <taxon>Gunneridae</taxon>
        <taxon>Pentapetalae</taxon>
        <taxon>rosids</taxon>
        <taxon>fabids</taxon>
        <taxon>Rosales</taxon>
        <taxon>Rhamnaceae</taxon>
        <taxon>Paliureae</taxon>
        <taxon>Ziziphus</taxon>
    </lineage>
</organism>
<accession>A0A978VMS2</accession>
<comment type="caution">
    <text evidence="1">The sequence shown here is derived from an EMBL/GenBank/DDBJ whole genome shotgun (WGS) entry which is preliminary data.</text>
</comment>
<proteinExistence type="predicted"/>
<evidence type="ECO:0000313" key="1">
    <source>
        <dbReference type="EMBL" id="KAH7536847.1"/>
    </source>
</evidence>
<protein>
    <submittedName>
        <fullName evidence="1">Uncharacterized protein</fullName>
    </submittedName>
</protein>
<gene>
    <name evidence="1" type="ORF">FEM48_Zijuj03G0029700</name>
</gene>
<evidence type="ECO:0000313" key="2">
    <source>
        <dbReference type="Proteomes" id="UP000813462"/>
    </source>
</evidence>
<dbReference type="EMBL" id="JAEACU010000003">
    <property type="protein sequence ID" value="KAH7536847.1"/>
    <property type="molecule type" value="Genomic_DNA"/>
</dbReference>
<name>A0A978VMS2_ZIZJJ</name>
<sequence>MTTIKMMRNSVEAEEYGEILGKREKESFFLLVTSGEVREIQKEAYEVLSDPEKRESMTHMRQCFWRLEAEKDRGRRSGDDVVHPLKFSLEDVYFGTSNKLSLSWNVICSYIDYSFEVASNSYFRNAFFLFPRKVLWKSDIREPRADADIVLCMHFGSEVGAVPGVEKNMDV</sequence>
<dbReference type="Gene3D" id="2.60.260.20">
    <property type="entry name" value="Urease metallochaperone UreE, N-terminal domain"/>
    <property type="match status" value="1"/>
</dbReference>
<dbReference type="AlphaFoldDB" id="A0A978VMS2"/>